<dbReference type="Proteomes" id="UP000004162">
    <property type="component" value="Unassembled WGS sequence"/>
</dbReference>
<evidence type="ECO:0000256" key="1">
    <source>
        <dbReference type="SAM" id="MobiDB-lite"/>
    </source>
</evidence>
<sequence length="85" mass="8978">MNLARLTAITGSVTLLLLSQLFALQGSAFAENSLTVQTKVTVNISESLIEYLNKLRKKSALKNNNPASATVSKPSPADTTSVSAQ</sequence>
<feature type="region of interest" description="Disordered" evidence="1">
    <location>
        <begin position="63"/>
        <end position="85"/>
    </location>
</feature>
<evidence type="ECO:0000256" key="2">
    <source>
        <dbReference type="SAM" id="SignalP"/>
    </source>
</evidence>
<reference evidence="3 4" key="2">
    <citation type="submission" date="2006-07" db="EMBL/GenBank/DDBJ databases">
        <title>Sequencing of the draft genome and assembly of Chlorobium ferroxidans DSM 13031.</title>
        <authorList>
            <consortium name="US DOE Joint Genome Institute (JGI-PGF)"/>
            <person name="Copeland A."/>
            <person name="Lucas S."/>
            <person name="Lapidus A."/>
            <person name="Barry K."/>
            <person name="Glavina del Rio T."/>
            <person name="Dalin E."/>
            <person name="Tice H."/>
            <person name="Bruce D."/>
            <person name="Pitluck S."/>
            <person name="Richardson P."/>
        </authorList>
    </citation>
    <scope>NUCLEOTIDE SEQUENCE [LARGE SCALE GENOMIC DNA]</scope>
    <source>
        <strain evidence="3 4">DSM 13031</strain>
    </source>
</reference>
<evidence type="ECO:0000313" key="4">
    <source>
        <dbReference type="Proteomes" id="UP000004162"/>
    </source>
</evidence>
<feature type="chain" id="PRO_5004179273" evidence="2">
    <location>
        <begin position="31"/>
        <end position="85"/>
    </location>
</feature>
<proteinExistence type="predicted"/>
<gene>
    <name evidence="3" type="ORF">CferDRAFT_0973</name>
</gene>
<feature type="signal peptide" evidence="2">
    <location>
        <begin position="1"/>
        <end position="30"/>
    </location>
</feature>
<name>Q0YRP1_9CHLB</name>
<protein>
    <submittedName>
        <fullName evidence="3">Uncharacterized protein</fullName>
    </submittedName>
</protein>
<keyword evidence="2" id="KW-0732">Signal</keyword>
<evidence type="ECO:0000313" key="3">
    <source>
        <dbReference type="EMBL" id="EAT58999.1"/>
    </source>
</evidence>
<reference evidence="3 4" key="1">
    <citation type="submission" date="2006-07" db="EMBL/GenBank/DDBJ databases">
        <title>Annotation of the draft genome assembly of Chlorobium ferroxidans DSM 13031.</title>
        <authorList>
            <consortium name="US DOE Joint Genome Institute (JGI-ORNL)"/>
            <person name="Larimer F."/>
            <person name="Land M."/>
            <person name="Hauser L."/>
        </authorList>
    </citation>
    <scope>NUCLEOTIDE SEQUENCE [LARGE SCALE GENOMIC DNA]</scope>
    <source>
        <strain evidence="3 4">DSM 13031</strain>
    </source>
</reference>
<dbReference type="AlphaFoldDB" id="Q0YRP1"/>
<organism evidence="3 4">
    <name type="scientific">Chlorobium ferrooxidans DSM 13031</name>
    <dbReference type="NCBI Taxonomy" id="377431"/>
    <lineage>
        <taxon>Bacteria</taxon>
        <taxon>Pseudomonadati</taxon>
        <taxon>Chlorobiota</taxon>
        <taxon>Chlorobiia</taxon>
        <taxon>Chlorobiales</taxon>
        <taxon>Chlorobiaceae</taxon>
        <taxon>Chlorobium/Pelodictyon group</taxon>
        <taxon>Chlorobium</taxon>
    </lineage>
</organism>
<keyword evidence="4" id="KW-1185">Reference proteome</keyword>
<dbReference type="EMBL" id="AASE01000009">
    <property type="protein sequence ID" value="EAT58999.1"/>
    <property type="molecule type" value="Genomic_DNA"/>
</dbReference>
<accession>Q0YRP1</accession>
<comment type="caution">
    <text evidence="3">The sequence shown here is derived from an EMBL/GenBank/DDBJ whole genome shotgun (WGS) entry which is preliminary data.</text>
</comment>
<dbReference type="RefSeq" id="WP_006366401.1">
    <property type="nucleotide sequence ID" value="NZ_AASE01000009.1"/>
</dbReference>